<dbReference type="InterPro" id="IPR051796">
    <property type="entry name" value="ISF_SsuE-like"/>
</dbReference>
<evidence type="ECO:0000256" key="2">
    <source>
        <dbReference type="ARBA" id="ARBA00001966"/>
    </source>
</evidence>
<dbReference type="OrthoDB" id="9059at2157"/>
<evidence type="ECO:0000313" key="8">
    <source>
        <dbReference type="Proteomes" id="UP000245657"/>
    </source>
</evidence>
<dbReference type="PANTHER" id="PTHR43278">
    <property type="entry name" value="NAD(P)H-DEPENDENT FMN-CONTAINING OXIDOREDUCTASE YWQN-RELATED"/>
    <property type="match status" value="1"/>
</dbReference>
<evidence type="ECO:0000313" key="7">
    <source>
        <dbReference type="EMBL" id="PWR70370.1"/>
    </source>
</evidence>
<dbReference type="InterPro" id="IPR005025">
    <property type="entry name" value="FMN_Rdtase-like_dom"/>
</dbReference>
<dbReference type="Pfam" id="PF03358">
    <property type="entry name" value="FMN_red"/>
    <property type="match status" value="1"/>
</dbReference>
<evidence type="ECO:0000256" key="1">
    <source>
        <dbReference type="ARBA" id="ARBA00001917"/>
    </source>
</evidence>
<comment type="cofactor">
    <cofactor evidence="2">
        <name>[4Fe-4S] cluster</name>
        <dbReference type="ChEBI" id="CHEBI:49883"/>
    </cofactor>
</comment>
<gene>
    <name evidence="7" type="ORF">DK846_14925</name>
</gene>
<dbReference type="InterPro" id="IPR029039">
    <property type="entry name" value="Flavoprotein-like_sf"/>
</dbReference>
<evidence type="ECO:0000256" key="3">
    <source>
        <dbReference type="ARBA" id="ARBA00022630"/>
    </source>
</evidence>
<comment type="similarity">
    <text evidence="5">Belongs to the SsuE family. Isf subfamily.</text>
</comment>
<keyword evidence="3" id="KW-0285">Flavoprotein</keyword>
<evidence type="ECO:0000256" key="4">
    <source>
        <dbReference type="ARBA" id="ARBA00022643"/>
    </source>
</evidence>
<sequence length="222" mass="24649">MKIIGINASPKGNESRTLELVEAVLKGAKAEGAEIESLDLYQYTILYCNDCGVCYAKGDCPLLDDFSDLFDKMMDADGIVLGSPNYINSVSAPMKAMFDRMADAIHCQMFYKKYGCSVCTAGGAHEMDVVGYMNSVLTTLGVTVVGGVGVAIGRNPAALEPARKEAFDLGKKLVQSIRGEHSYPEQDEMHAQTRDYFCQLVKYNKERFAHEYDWYVDRGWMK</sequence>
<dbReference type="RefSeq" id="WP_109969799.1">
    <property type="nucleotide sequence ID" value="NZ_CP176093.1"/>
</dbReference>
<dbReference type="GeneID" id="97547586"/>
<organism evidence="7 8">
    <name type="scientific">Methanospirillum lacunae</name>
    <dbReference type="NCBI Taxonomy" id="668570"/>
    <lineage>
        <taxon>Archaea</taxon>
        <taxon>Methanobacteriati</taxon>
        <taxon>Methanobacteriota</taxon>
        <taxon>Stenosarchaea group</taxon>
        <taxon>Methanomicrobia</taxon>
        <taxon>Methanomicrobiales</taxon>
        <taxon>Methanospirillaceae</taxon>
        <taxon>Methanospirillum</taxon>
    </lineage>
</organism>
<dbReference type="GO" id="GO:0016491">
    <property type="term" value="F:oxidoreductase activity"/>
    <property type="evidence" value="ECO:0007669"/>
    <property type="project" value="InterPro"/>
</dbReference>
<evidence type="ECO:0000256" key="5">
    <source>
        <dbReference type="ARBA" id="ARBA00038292"/>
    </source>
</evidence>
<dbReference type="EMBL" id="QGMY01000014">
    <property type="protein sequence ID" value="PWR70370.1"/>
    <property type="molecule type" value="Genomic_DNA"/>
</dbReference>
<name>A0A2V2MVQ3_9EURY</name>
<dbReference type="AlphaFoldDB" id="A0A2V2MVQ3"/>
<accession>A0A2V2MVQ3</accession>
<evidence type="ECO:0000259" key="6">
    <source>
        <dbReference type="Pfam" id="PF03358"/>
    </source>
</evidence>
<keyword evidence="8" id="KW-1185">Reference proteome</keyword>
<reference evidence="7 8" key="1">
    <citation type="submission" date="2018-05" db="EMBL/GenBank/DDBJ databases">
        <title>Draft genome of Methanospirillum lacunae Ki8-1.</title>
        <authorList>
            <person name="Dueholm M.S."/>
            <person name="Nielsen P.H."/>
            <person name="Bakmann L.F."/>
            <person name="Otzen D.E."/>
        </authorList>
    </citation>
    <scope>NUCLEOTIDE SEQUENCE [LARGE SCALE GENOMIC DNA]</scope>
    <source>
        <strain evidence="7 8">Ki8-1</strain>
    </source>
</reference>
<protein>
    <submittedName>
        <fullName evidence="7">Iron-sulfur protein</fullName>
    </submittedName>
</protein>
<comment type="caution">
    <text evidence="7">The sequence shown here is derived from an EMBL/GenBank/DDBJ whole genome shotgun (WGS) entry which is preliminary data.</text>
</comment>
<dbReference type="Proteomes" id="UP000245657">
    <property type="component" value="Unassembled WGS sequence"/>
</dbReference>
<keyword evidence="4" id="KW-0288">FMN</keyword>
<dbReference type="PANTHER" id="PTHR43278:SF1">
    <property type="entry name" value="IRON-SULFUR FLAVOPROTEIN MJ1083"/>
    <property type="match status" value="1"/>
</dbReference>
<proteinExistence type="inferred from homology"/>
<comment type="cofactor">
    <cofactor evidence="1">
        <name>FMN</name>
        <dbReference type="ChEBI" id="CHEBI:58210"/>
    </cofactor>
</comment>
<feature type="domain" description="NADPH-dependent FMN reductase-like" evidence="6">
    <location>
        <begin position="1"/>
        <end position="154"/>
    </location>
</feature>
<dbReference type="SUPFAM" id="SSF52218">
    <property type="entry name" value="Flavoproteins"/>
    <property type="match status" value="1"/>
</dbReference>
<dbReference type="Gene3D" id="3.40.50.360">
    <property type="match status" value="1"/>
</dbReference>